<evidence type="ECO:0000256" key="10">
    <source>
        <dbReference type="ARBA" id="ARBA00022840"/>
    </source>
</evidence>
<keyword evidence="9" id="KW-0418">Kinase</keyword>
<keyword evidence="7" id="KW-0808">Transferase</keyword>
<keyword evidence="8" id="KW-0547">Nucleotide-binding</keyword>
<keyword evidence="10" id="KW-0067">ATP-binding</keyword>
<proteinExistence type="inferred from homology"/>
<dbReference type="InterPro" id="IPR045116">
    <property type="entry name" value="Clp1/Grc3"/>
</dbReference>
<dbReference type="GO" id="GO:0005730">
    <property type="term" value="C:nucleolus"/>
    <property type="evidence" value="ECO:0007669"/>
    <property type="project" value="UniProtKB-SubCell"/>
</dbReference>
<dbReference type="Gene3D" id="3.40.50.300">
    <property type="entry name" value="P-loop containing nucleotide triphosphate hydrolases"/>
    <property type="match status" value="1"/>
</dbReference>
<comment type="function">
    <text evidence="1">Polynucleotide 5'-kinase involved in rRNA processing.</text>
</comment>
<dbReference type="InterPro" id="IPR032319">
    <property type="entry name" value="CLP1_P"/>
</dbReference>
<feature type="compositionally biased region" description="Basic and acidic residues" evidence="12">
    <location>
        <begin position="627"/>
        <end position="637"/>
    </location>
</feature>
<evidence type="ECO:0000256" key="1">
    <source>
        <dbReference type="ARBA" id="ARBA00003798"/>
    </source>
</evidence>
<name>A0A151GUH8_DRECN</name>
<protein>
    <recommendedName>
        <fullName evidence="5">Polynucleotide 5'-hydroxyl-kinase GRC3</fullName>
    </recommendedName>
    <alternativeName>
        <fullName evidence="4">Polynucleotide 5'-hydroxyl-kinase grc3</fullName>
    </alternativeName>
</protein>
<evidence type="ECO:0000256" key="12">
    <source>
        <dbReference type="SAM" id="MobiDB-lite"/>
    </source>
</evidence>
<dbReference type="GO" id="GO:0005524">
    <property type="term" value="F:ATP binding"/>
    <property type="evidence" value="ECO:0007669"/>
    <property type="project" value="UniProtKB-KW"/>
</dbReference>
<evidence type="ECO:0000256" key="5">
    <source>
        <dbReference type="ARBA" id="ARBA00019824"/>
    </source>
</evidence>
<dbReference type="RefSeq" id="XP_040660117.1">
    <property type="nucleotide sequence ID" value="XM_040799234.1"/>
</dbReference>
<dbReference type="STRING" id="98403.A0A151GUH8"/>
<evidence type="ECO:0000256" key="11">
    <source>
        <dbReference type="ARBA" id="ARBA00023242"/>
    </source>
</evidence>
<evidence type="ECO:0000256" key="2">
    <source>
        <dbReference type="ARBA" id="ARBA00004604"/>
    </source>
</evidence>
<sequence length="637" mass="69246">MAGQAVNLSSFRLTKQNSRAKADGIVEVRLTDSEVRVSASITAAAADELQRFLVLGSFGLRVLSGEITVAGATIRPSDRTHWIHAPQCHALPVMRTAEETRFEMHNDPTADGLRKLGRLSPLFRGIWHEPQERAGAEASKAPCSYRFLSTSEDGPKRSVIQELVSPPKWNRKLASLMESTADGGREPLTVLVCGPKSAGKSTFSKLLTNRLLTWRSGDGGGDSACRFPKGVAVLDLDPGQPEYAPPGTVSLVHVTRPNLGVPFTHPSLDDEAYKVVRCHSMASVNPASGAELHLECATDLHDHYRRTLRHCPLVVNTPGWVLSLGLELLVQIIHRMRPAEVIYMSEEGPAETVEALQAVTKNVLVTLPSQQSEFASRTAAHFRDMQTMSYFHTHTLRPGPREEERRQEWTASALSSIRPLAVRYAGGQRGFLGVLRYDYQVPAHLLAEAINGTVLAVVEIEAPEAFRGLGGSADGGPTLSRTREGIPFVANPNDVALDPRHSRTIGLALVRGIDTAGKTLQVLTPMPVAKIAEARSQGHSIVFVHGKFDAPTWSYAEHLHEEQADDDDGDGDASPDALEAADEDMSDDDAKDDVGYASDARDGTAVPWVEVLRGSQKRPVGSRVWRVRRDLGRGAGD</sequence>
<comment type="subcellular location">
    <subcellularLocation>
        <location evidence="2">Nucleus</location>
        <location evidence="2">Nucleolus</location>
    </subcellularLocation>
</comment>
<evidence type="ECO:0000256" key="6">
    <source>
        <dbReference type="ARBA" id="ARBA00022552"/>
    </source>
</evidence>
<gene>
    <name evidence="14" type="ORF">DCS_01903</name>
</gene>
<comment type="caution">
    <text evidence="14">The sequence shown here is derived from an EMBL/GenBank/DDBJ whole genome shotgun (WGS) entry which is preliminary data.</text>
</comment>
<evidence type="ECO:0000313" key="15">
    <source>
        <dbReference type="Proteomes" id="UP000076580"/>
    </source>
</evidence>
<accession>A0A151GUH8</accession>
<evidence type="ECO:0000256" key="7">
    <source>
        <dbReference type="ARBA" id="ARBA00022679"/>
    </source>
</evidence>
<dbReference type="InParanoid" id="A0A151GUH8"/>
<dbReference type="GO" id="GO:0051731">
    <property type="term" value="F:polynucleotide 5'-hydroxyl-kinase activity"/>
    <property type="evidence" value="ECO:0007669"/>
    <property type="project" value="InterPro"/>
</dbReference>
<dbReference type="Proteomes" id="UP000076580">
    <property type="component" value="Chromosome 01"/>
</dbReference>
<evidence type="ECO:0000313" key="14">
    <source>
        <dbReference type="EMBL" id="KYK60765.1"/>
    </source>
</evidence>
<dbReference type="FunFam" id="3.40.50.300:FF:001156">
    <property type="entry name" value="Polynucleotide 5-hydroxyl-kinase grc3"/>
    <property type="match status" value="1"/>
</dbReference>
<evidence type="ECO:0000256" key="8">
    <source>
        <dbReference type="ARBA" id="ARBA00022741"/>
    </source>
</evidence>
<evidence type="ECO:0000259" key="13">
    <source>
        <dbReference type="Pfam" id="PF16575"/>
    </source>
</evidence>
<dbReference type="PANTHER" id="PTHR12755:SF3">
    <property type="entry name" value="POLYNUCLEOTIDE 5'-HYDROXYL-KINASE NOL9"/>
    <property type="match status" value="1"/>
</dbReference>
<feature type="compositionally biased region" description="Acidic residues" evidence="12">
    <location>
        <begin position="563"/>
        <end position="591"/>
    </location>
</feature>
<feature type="region of interest" description="Disordered" evidence="12">
    <location>
        <begin position="615"/>
        <end position="637"/>
    </location>
</feature>
<feature type="domain" description="Clp1 P-loop" evidence="13">
    <location>
        <begin position="194"/>
        <end position="392"/>
    </location>
</feature>
<evidence type="ECO:0000256" key="3">
    <source>
        <dbReference type="ARBA" id="ARBA00011003"/>
    </source>
</evidence>
<dbReference type="EMBL" id="LAYC01000001">
    <property type="protein sequence ID" value="KYK60765.1"/>
    <property type="molecule type" value="Genomic_DNA"/>
</dbReference>
<dbReference type="AlphaFoldDB" id="A0A151GUH8"/>
<dbReference type="PANTHER" id="PTHR12755">
    <property type="entry name" value="CLEAVAGE/POLYADENYLATION FACTOR IA SUBUNIT CLP1P"/>
    <property type="match status" value="1"/>
</dbReference>
<dbReference type="GO" id="GO:0000448">
    <property type="term" value="P:cleavage in ITS2 between 5.8S rRNA and LSU-rRNA of tricistronic rRNA transcript (SSU-rRNA, 5.8S rRNA, LSU-rRNA)"/>
    <property type="evidence" value="ECO:0007669"/>
    <property type="project" value="TreeGrafter"/>
</dbReference>
<keyword evidence="11" id="KW-0539">Nucleus</keyword>
<evidence type="ECO:0000256" key="4">
    <source>
        <dbReference type="ARBA" id="ARBA00018706"/>
    </source>
</evidence>
<dbReference type="FunCoup" id="A0A151GUH8">
    <property type="interactions" value="137"/>
</dbReference>
<dbReference type="Pfam" id="PF16575">
    <property type="entry name" value="CLP1_P"/>
    <property type="match status" value="1"/>
</dbReference>
<reference evidence="14 15" key="1">
    <citation type="journal article" date="2016" name="Sci. Rep.">
        <title>Insights into Adaptations to a Near-Obligate Nematode Endoparasitic Lifestyle from the Finished Genome of Drechmeria coniospora.</title>
        <authorList>
            <person name="Zhang L."/>
            <person name="Zhou Z."/>
            <person name="Guo Q."/>
            <person name="Fokkens L."/>
            <person name="Miskei M."/>
            <person name="Pocsi I."/>
            <person name="Zhang W."/>
            <person name="Chen M."/>
            <person name="Wang L."/>
            <person name="Sun Y."/>
            <person name="Donzelli B.G."/>
            <person name="Gibson D.M."/>
            <person name="Nelson D.R."/>
            <person name="Luo J.G."/>
            <person name="Rep M."/>
            <person name="Liu H."/>
            <person name="Yang S."/>
            <person name="Wang J."/>
            <person name="Krasnoff S.B."/>
            <person name="Xu Y."/>
            <person name="Molnar I."/>
            <person name="Lin M."/>
        </authorList>
    </citation>
    <scope>NUCLEOTIDE SEQUENCE [LARGE SCALE GENOMIC DNA]</scope>
    <source>
        <strain evidence="14 15">ARSEF 6962</strain>
    </source>
</reference>
<organism evidence="14 15">
    <name type="scientific">Drechmeria coniospora</name>
    <name type="common">Nematophagous fungus</name>
    <name type="synonym">Meria coniospora</name>
    <dbReference type="NCBI Taxonomy" id="98403"/>
    <lineage>
        <taxon>Eukaryota</taxon>
        <taxon>Fungi</taxon>
        <taxon>Dikarya</taxon>
        <taxon>Ascomycota</taxon>
        <taxon>Pezizomycotina</taxon>
        <taxon>Sordariomycetes</taxon>
        <taxon>Hypocreomycetidae</taxon>
        <taxon>Hypocreales</taxon>
        <taxon>Ophiocordycipitaceae</taxon>
        <taxon>Drechmeria</taxon>
    </lineage>
</organism>
<comment type="similarity">
    <text evidence="3">Belongs to the Clp1 family. NOL9/GRC3 subfamily.</text>
</comment>
<dbReference type="InterPro" id="IPR027417">
    <property type="entry name" value="P-loop_NTPase"/>
</dbReference>
<keyword evidence="6" id="KW-0698">rRNA processing</keyword>
<feature type="region of interest" description="Disordered" evidence="12">
    <location>
        <begin position="562"/>
        <end position="599"/>
    </location>
</feature>
<keyword evidence="15" id="KW-1185">Reference proteome</keyword>
<evidence type="ECO:0000256" key="9">
    <source>
        <dbReference type="ARBA" id="ARBA00022777"/>
    </source>
</evidence>
<dbReference type="GeneID" id="63714546"/>